<accession>A0ABU9XXA9</accession>
<comment type="caution">
    <text evidence="2">The sequence shown here is derived from an EMBL/GenBank/DDBJ whole genome shotgun (WGS) entry which is preliminary data.</text>
</comment>
<dbReference type="Gene3D" id="3.40.50.880">
    <property type="match status" value="1"/>
</dbReference>
<name>A0ABU9XXA9_9SPHN</name>
<dbReference type="InterPro" id="IPR044992">
    <property type="entry name" value="ChyE-like"/>
</dbReference>
<dbReference type="PANTHER" id="PTHR42695">
    <property type="entry name" value="GLUTAMINE AMIDOTRANSFERASE YLR126C-RELATED"/>
    <property type="match status" value="1"/>
</dbReference>
<evidence type="ECO:0000313" key="2">
    <source>
        <dbReference type="EMBL" id="MEN2788169.1"/>
    </source>
</evidence>
<dbReference type="EMBL" id="JBDIME010000001">
    <property type="protein sequence ID" value="MEN2788169.1"/>
    <property type="molecule type" value="Genomic_DNA"/>
</dbReference>
<dbReference type="InterPro" id="IPR029062">
    <property type="entry name" value="Class_I_gatase-like"/>
</dbReference>
<gene>
    <name evidence="2" type="ORF">ABC974_00880</name>
</gene>
<dbReference type="Pfam" id="PF00117">
    <property type="entry name" value="GATase"/>
    <property type="match status" value="1"/>
</dbReference>
<dbReference type="SUPFAM" id="SSF52317">
    <property type="entry name" value="Class I glutamine amidotransferase-like"/>
    <property type="match status" value="1"/>
</dbReference>
<reference evidence="2 3" key="1">
    <citation type="submission" date="2024-05" db="EMBL/GenBank/DDBJ databases">
        <authorList>
            <person name="Liu Q."/>
            <person name="Xin Y.-H."/>
        </authorList>
    </citation>
    <scope>NUCLEOTIDE SEQUENCE [LARGE SCALE GENOMIC DNA]</scope>
    <source>
        <strain evidence="2 3">CGMCC 1.10181</strain>
    </source>
</reference>
<dbReference type="NCBIfam" id="NF005458">
    <property type="entry name" value="PRK07053.1"/>
    <property type="match status" value="1"/>
</dbReference>
<evidence type="ECO:0000313" key="3">
    <source>
        <dbReference type="Proteomes" id="UP001419910"/>
    </source>
</evidence>
<organism evidence="2 3">
    <name type="scientific">Sphingomonas oligophenolica</name>
    <dbReference type="NCBI Taxonomy" id="301154"/>
    <lineage>
        <taxon>Bacteria</taxon>
        <taxon>Pseudomonadati</taxon>
        <taxon>Pseudomonadota</taxon>
        <taxon>Alphaproteobacteria</taxon>
        <taxon>Sphingomonadales</taxon>
        <taxon>Sphingomonadaceae</taxon>
        <taxon>Sphingomonas</taxon>
    </lineage>
</organism>
<proteinExistence type="predicted"/>
<dbReference type="CDD" id="cd01741">
    <property type="entry name" value="GATase1_1"/>
    <property type="match status" value="1"/>
</dbReference>
<dbReference type="Proteomes" id="UP001419910">
    <property type="component" value="Unassembled WGS sequence"/>
</dbReference>
<dbReference type="PANTHER" id="PTHR42695:SF5">
    <property type="entry name" value="GLUTAMINE AMIDOTRANSFERASE YLR126C-RELATED"/>
    <property type="match status" value="1"/>
</dbReference>
<keyword evidence="2" id="KW-0315">Glutamine amidotransferase</keyword>
<keyword evidence="3" id="KW-1185">Reference proteome</keyword>
<sequence>MKRALVIRHVVHEGLAGYRLPIEQAGYEIERVAACQTDFATLDLVSPDLLVVMGGPMGVYETEAHPWIRDEIAAITARLEADRPTLGVCLGSQMLAAALGARVYAGPVREVGFAPMTLSEAALDSPLRHVADVDVLHWHGDTFDLPAGTELLASTSAYPNQAFRRGARLLALQFHAEMGEDPRFHAWMEDEDYIRGAGVDPAALQDDHDRLGPSAVRAGERMIGDWLTRLGSIQP</sequence>
<dbReference type="RefSeq" id="WP_343887738.1">
    <property type="nucleotide sequence ID" value="NZ_BAAAEH010000005.1"/>
</dbReference>
<protein>
    <submittedName>
        <fullName evidence="2">Glutamine amidotransferase</fullName>
    </submittedName>
</protein>
<dbReference type="PROSITE" id="PS51273">
    <property type="entry name" value="GATASE_TYPE_1"/>
    <property type="match status" value="1"/>
</dbReference>
<dbReference type="InterPro" id="IPR017926">
    <property type="entry name" value="GATASE"/>
</dbReference>
<evidence type="ECO:0000259" key="1">
    <source>
        <dbReference type="Pfam" id="PF00117"/>
    </source>
</evidence>
<feature type="domain" description="Glutamine amidotransferase" evidence="1">
    <location>
        <begin position="26"/>
        <end position="190"/>
    </location>
</feature>